<organism evidence="2 3">
    <name type="scientific">Corynebacterium rouxii</name>
    <dbReference type="NCBI Taxonomy" id="2719119"/>
    <lineage>
        <taxon>Bacteria</taxon>
        <taxon>Bacillati</taxon>
        <taxon>Actinomycetota</taxon>
        <taxon>Actinomycetes</taxon>
        <taxon>Mycobacteriales</taxon>
        <taxon>Corynebacteriaceae</taxon>
        <taxon>Corynebacterium</taxon>
    </lineage>
</organism>
<name>A0A6I8MDJ3_9CORY</name>
<dbReference type="Proteomes" id="UP000423525">
    <property type="component" value="Chromosome"/>
</dbReference>
<dbReference type="RefSeq" id="WP_155874074.1">
    <property type="nucleotide sequence ID" value="NZ_LR738855.1"/>
</dbReference>
<dbReference type="Pfam" id="PF14028">
    <property type="entry name" value="Lant_dehydr_C"/>
    <property type="match status" value="1"/>
</dbReference>
<accession>A0A6I8MDJ3</accession>
<dbReference type="EMBL" id="LR738855">
    <property type="protein sequence ID" value="VZH86100.1"/>
    <property type="molecule type" value="Genomic_DNA"/>
</dbReference>
<evidence type="ECO:0000259" key="1">
    <source>
        <dbReference type="Pfam" id="PF14028"/>
    </source>
</evidence>
<dbReference type="KEGG" id="crf:FRC0190_02037"/>
<gene>
    <name evidence="2" type="ORF">FRC0190_02037</name>
</gene>
<sequence>MRTTDPWLAFHIFYGEDPSLLLRDCLLPFAHTCVAEGLVKRFFHMNYWLEGAHVRLRLELCNPADRERVVCAAHQAIQPWIDSHPSSAPQLSLCNPEGYRRLFEHEYPMSRFSDYIDQDGLPRLQPDNCIRERYYEREYDRYGGRIGMSLSQDVFQTSTLFVEKLLHSGVLEARTSRLAAAALGMICTAHTVLASNASIGRFWESYHAGWTSSFFMPTSYTSPTAQHKIVTETQSLSRAATPFRAALRHAPDGSSLPEPYATFTQRMTSLVGKLHDAYDSRELDFGDSAAEAGHTWKENSIFLLRSYVHMTNNRMSVNISDEAYLAYLLHTLYREAL</sequence>
<feature type="domain" description="Thiopeptide-type bacteriocin biosynthesis" evidence="1">
    <location>
        <begin position="7"/>
        <end position="333"/>
    </location>
</feature>
<dbReference type="InterPro" id="IPR023809">
    <property type="entry name" value="Thiopep_bacteriocin_synth_dom"/>
</dbReference>
<reference evidence="2 3" key="1">
    <citation type="submission" date="2019-11" db="EMBL/GenBank/DDBJ databases">
        <authorList>
            <person name="Brisse S."/>
        </authorList>
    </citation>
    <scope>NUCLEOTIDE SEQUENCE [LARGE SCALE GENOMIC DNA]</scope>
    <source>
        <strain evidence="2">FRC0190</strain>
    </source>
</reference>
<proteinExistence type="predicted"/>
<evidence type="ECO:0000313" key="2">
    <source>
        <dbReference type="EMBL" id="VZH86100.1"/>
    </source>
</evidence>
<evidence type="ECO:0000313" key="3">
    <source>
        <dbReference type="Proteomes" id="UP000423525"/>
    </source>
</evidence>
<protein>
    <recommendedName>
        <fullName evidence="1">Thiopeptide-type bacteriocin biosynthesis domain-containing protein</fullName>
    </recommendedName>
</protein>
<dbReference type="AlphaFoldDB" id="A0A6I8MDJ3"/>